<keyword evidence="5" id="KW-0169">Cobalamin biosynthesis</keyword>
<dbReference type="NCBIfam" id="TIGR00380">
    <property type="entry name" value="cobal_cbiB"/>
    <property type="match status" value="1"/>
</dbReference>
<feature type="transmembrane region" description="Helical" evidence="9">
    <location>
        <begin position="239"/>
        <end position="263"/>
    </location>
</feature>
<protein>
    <submittedName>
        <fullName evidence="10">Adenosylcobinamide-phosphate synthase</fullName>
    </submittedName>
</protein>
<comment type="caution">
    <text evidence="10">The sequence shown here is derived from an EMBL/GenBank/DDBJ whole genome shotgun (WGS) entry which is preliminary data.</text>
</comment>
<dbReference type="Pfam" id="PF03186">
    <property type="entry name" value="CobD_Cbib"/>
    <property type="match status" value="1"/>
</dbReference>
<feature type="transmembrane region" description="Helical" evidence="9">
    <location>
        <begin position="283"/>
        <end position="305"/>
    </location>
</feature>
<sequence length="306" mass="32125">MNPLLVMAAVLLDRLFGDPPGWPHPVRLIGAALTRLEAVAPPSPLPRRLFGAAATLALAGGSALVVHLLVALPGVGGLAALYFAYAGLALGSLLREGQAVLTLLEAGDLPEARRALAGLVSRDTSRLDALAVRRALAETVSENFNDGFVAPLFFLVLGGPALMWAYKAVSTMDSMWGYRTPRFRDLGWFCARADDAAAFVPARLSALALVAAGWCMGRRLPGVGRCIRRDAGTMASPNAGWPMAAAAWMCGAAMGGPAVYFGRAVDKPRLGPRGGWDGPHLRLLFRLVSRAGMGLAVAGAFVLFLI</sequence>
<dbReference type="AlphaFoldDB" id="A0A0W8GA82"/>
<comment type="pathway">
    <text evidence="2">Cofactor biosynthesis; adenosylcobalamin biosynthesis.</text>
</comment>
<keyword evidence="6 9" id="KW-0812">Transmembrane</keyword>
<feature type="transmembrane region" description="Helical" evidence="9">
    <location>
        <begin position="148"/>
        <end position="166"/>
    </location>
</feature>
<keyword evidence="4" id="KW-1003">Cell membrane</keyword>
<feature type="transmembrane region" description="Helical" evidence="9">
    <location>
        <begin position="49"/>
        <end position="70"/>
    </location>
</feature>
<dbReference type="GO" id="GO:0005886">
    <property type="term" value="C:plasma membrane"/>
    <property type="evidence" value="ECO:0007669"/>
    <property type="project" value="UniProtKB-SubCell"/>
</dbReference>
<proteinExistence type="inferred from homology"/>
<dbReference type="HAMAP" id="MF_00024">
    <property type="entry name" value="CobD_CbiB"/>
    <property type="match status" value="1"/>
</dbReference>
<organism evidence="10">
    <name type="scientific">hydrocarbon metagenome</name>
    <dbReference type="NCBI Taxonomy" id="938273"/>
    <lineage>
        <taxon>unclassified sequences</taxon>
        <taxon>metagenomes</taxon>
        <taxon>ecological metagenomes</taxon>
    </lineage>
</organism>
<dbReference type="UniPathway" id="UPA00148"/>
<accession>A0A0W8GA82</accession>
<comment type="similarity">
    <text evidence="3">Belongs to the CobD/CbiB family.</text>
</comment>
<dbReference type="PANTHER" id="PTHR34308:SF1">
    <property type="entry name" value="COBALAMIN BIOSYNTHESIS PROTEIN CBIB"/>
    <property type="match status" value="1"/>
</dbReference>
<keyword evidence="8 9" id="KW-0472">Membrane</keyword>
<evidence type="ECO:0000256" key="7">
    <source>
        <dbReference type="ARBA" id="ARBA00022989"/>
    </source>
</evidence>
<comment type="subcellular location">
    <subcellularLocation>
        <location evidence="1">Cell membrane</location>
        <topology evidence="1">Multi-pass membrane protein</topology>
    </subcellularLocation>
</comment>
<keyword evidence="7 9" id="KW-1133">Transmembrane helix</keyword>
<dbReference type="EMBL" id="LNQE01000006">
    <property type="protein sequence ID" value="KUG30059.1"/>
    <property type="molecule type" value="Genomic_DNA"/>
</dbReference>
<dbReference type="InterPro" id="IPR004485">
    <property type="entry name" value="Cobalamin_biosynth_CobD/CbiB"/>
</dbReference>
<dbReference type="PANTHER" id="PTHR34308">
    <property type="entry name" value="COBALAMIN BIOSYNTHESIS PROTEIN CBIB"/>
    <property type="match status" value="1"/>
</dbReference>
<evidence type="ECO:0000256" key="3">
    <source>
        <dbReference type="ARBA" id="ARBA00006263"/>
    </source>
</evidence>
<dbReference type="GO" id="GO:0048472">
    <property type="term" value="F:threonine-phosphate decarboxylase activity"/>
    <property type="evidence" value="ECO:0007669"/>
    <property type="project" value="InterPro"/>
</dbReference>
<dbReference type="GO" id="GO:0009236">
    <property type="term" value="P:cobalamin biosynthetic process"/>
    <property type="evidence" value="ECO:0007669"/>
    <property type="project" value="UniProtKB-UniPathway"/>
</dbReference>
<evidence type="ECO:0000256" key="1">
    <source>
        <dbReference type="ARBA" id="ARBA00004651"/>
    </source>
</evidence>
<evidence type="ECO:0000256" key="2">
    <source>
        <dbReference type="ARBA" id="ARBA00004953"/>
    </source>
</evidence>
<evidence type="ECO:0000256" key="9">
    <source>
        <dbReference type="SAM" id="Phobius"/>
    </source>
</evidence>
<evidence type="ECO:0000313" key="10">
    <source>
        <dbReference type="EMBL" id="KUG30059.1"/>
    </source>
</evidence>
<evidence type="ECO:0000256" key="6">
    <source>
        <dbReference type="ARBA" id="ARBA00022692"/>
    </source>
</evidence>
<gene>
    <name evidence="10" type="ORF">ASZ90_000027</name>
</gene>
<evidence type="ECO:0000256" key="4">
    <source>
        <dbReference type="ARBA" id="ARBA00022475"/>
    </source>
</evidence>
<name>A0A0W8GA82_9ZZZZ</name>
<reference evidence="10" key="1">
    <citation type="journal article" date="2015" name="Proc. Natl. Acad. Sci. U.S.A.">
        <title>Networks of energetic and metabolic interactions define dynamics in microbial communities.</title>
        <authorList>
            <person name="Embree M."/>
            <person name="Liu J.K."/>
            <person name="Al-Bassam M.M."/>
            <person name="Zengler K."/>
        </authorList>
    </citation>
    <scope>NUCLEOTIDE SEQUENCE</scope>
</reference>
<evidence type="ECO:0000256" key="8">
    <source>
        <dbReference type="ARBA" id="ARBA00023136"/>
    </source>
</evidence>
<feature type="transmembrane region" description="Helical" evidence="9">
    <location>
        <begin position="77"/>
        <end position="94"/>
    </location>
</feature>
<evidence type="ECO:0000256" key="5">
    <source>
        <dbReference type="ARBA" id="ARBA00022573"/>
    </source>
</evidence>